<dbReference type="EMBL" id="GBRH01222536">
    <property type="protein sequence ID" value="JAD75359.1"/>
    <property type="molecule type" value="Transcribed_RNA"/>
</dbReference>
<sequence>MCSAVWSITCQTARSLRRPSPQHLRMILSHPRSWRLQPPRPVATHPLLASTMAAALPAISGPLHWIYLHQNPTSSPCPGCPPITAPARSGCKVVLNGSEYDTTA</sequence>
<reference evidence="1" key="1">
    <citation type="submission" date="2014-09" db="EMBL/GenBank/DDBJ databases">
        <authorList>
            <person name="Magalhaes I.L.F."/>
            <person name="Oliveira U."/>
            <person name="Santos F.R."/>
            <person name="Vidigal T.H.D.A."/>
            <person name="Brescovit A.D."/>
            <person name="Santos A.J."/>
        </authorList>
    </citation>
    <scope>NUCLEOTIDE SEQUENCE</scope>
    <source>
        <tissue evidence="1">Shoot tissue taken approximately 20 cm above the soil surface</tissue>
    </source>
</reference>
<organism evidence="1">
    <name type="scientific">Arundo donax</name>
    <name type="common">Giant reed</name>
    <name type="synonym">Donax arundinaceus</name>
    <dbReference type="NCBI Taxonomy" id="35708"/>
    <lineage>
        <taxon>Eukaryota</taxon>
        <taxon>Viridiplantae</taxon>
        <taxon>Streptophyta</taxon>
        <taxon>Embryophyta</taxon>
        <taxon>Tracheophyta</taxon>
        <taxon>Spermatophyta</taxon>
        <taxon>Magnoliopsida</taxon>
        <taxon>Liliopsida</taxon>
        <taxon>Poales</taxon>
        <taxon>Poaceae</taxon>
        <taxon>PACMAD clade</taxon>
        <taxon>Arundinoideae</taxon>
        <taxon>Arundineae</taxon>
        <taxon>Arundo</taxon>
    </lineage>
</organism>
<evidence type="ECO:0000313" key="1">
    <source>
        <dbReference type="EMBL" id="JAD75359.1"/>
    </source>
</evidence>
<dbReference type="AlphaFoldDB" id="A0A0A9CGB2"/>
<reference evidence="1" key="2">
    <citation type="journal article" date="2015" name="Data Brief">
        <title>Shoot transcriptome of the giant reed, Arundo donax.</title>
        <authorList>
            <person name="Barrero R.A."/>
            <person name="Guerrero F.D."/>
            <person name="Moolhuijzen P."/>
            <person name="Goolsby J.A."/>
            <person name="Tidwell J."/>
            <person name="Bellgard S.E."/>
            <person name="Bellgard M.I."/>
        </authorList>
    </citation>
    <scope>NUCLEOTIDE SEQUENCE</scope>
    <source>
        <tissue evidence="1">Shoot tissue taken approximately 20 cm above the soil surface</tissue>
    </source>
</reference>
<proteinExistence type="predicted"/>
<name>A0A0A9CGB2_ARUDO</name>
<accession>A0A0A9CGB2</accession>
<protein>
    <submittedName>
        <fullName evidence="1">Uncharacterized protein</fullName>
    </submittedName>
</protein>